<comment type="caution">
    <text evidence="1">The sequence shown here is derived from an EMBL/GenBank/DDBJ whole genome shotgun (WGS) entry which is preliminary data.</text>
</comment>
<sequence length="281" mass="31831">MRQVNSFGLNAKAATWKDLEDGQLLWDILRMAPPIHFGIHASFVDTVYLGDIDPDYFPGSLPELDTEPSKNWIPRWQNLKHVERSVTTYIRDACERLPVLTKKISPDIKSMAEGGSFESTAKLVKLVLLAACYSEKSNERVVTMMMKLGQDVAVKLADVVKECEELDGRMAAYGVDPGIQSSDFSVAGEEPTSLKASTGSYERDTDLEHEEELIKAAQARKKLEERIAQLEMELQDEREKMSEIQTELEEAKSERGRKGQYDDQEFEKMNAKNSRDQDYIA</sequence>
<feature type="non-terminal residue" evidence="1">
    <location>
        <position position="281"/>
    </location>
</feature>
<evidence type="ECO:0000313" key="2">
    <source>
        <dbReference type="Proteomes" id="UP001186974"/>
    </source>
</evidence>
<protein>
    <submittedName>
        <fullName evidence="1">Uncharacterized protein</fullName>
    </submittedName>
</protein>
<organism evidence="1 2">
    <name type="scientific">Coniosporium uncinatum</name>
    <dbReference type="NCBI Taxonomy" id="93489"/>
    <lineage>
        <taxon>Eukaryota</taxon>
        <taxon>Fungi</taxon>
        <taxon>Dikarya</taxon>
        <taxon>Ascomycota</taxon>
        <taxon>Pezizomycotina</taxon>
        <taxon>Dothideomycetes</taxon>
        <taxon>Dothideomycetes incertae sedis</taxon>
        <taxon>Coniosporium</taxon>
    </lineage>
</organism>
<keyword evidence="2" id="KW-1185">Reference proteome</keyword>
<evidence type="ECO:0000313" key="1">
    <source>
        <dbReference type="EMBL" id="KAK3044778.1"/>
    </source>
</evidence>
<accession>A0ACC3CU23</accession>
<gene>
    <name evidence="1" type="ORF">LTS18_000377</name>
</gene>
<name>A0ACC3CU23_9PEZI</name>
<proteinExistence type="predicted"/>
<dbReference type="EMBL" id="JAWDJW010011472">
    <property type="protein sequence ID" value="KAK3044778.1"/>
    <property type="molecule type" value="Genomic_DNA"/>
</dbReference>
<dbReference type="Proteomes" id="UP001186974">
    <property type="component" value="Unassembled WGS sequence"/>
</dbReference>
<reference evidence="1" key="1">
    <citation type="submission" date="2024-09" db="EMBL/GenBank/DDBJ databases">
        <title>Black Yeasts Isolated from many extreme environments.</title>
        <authorList>
            <person name="Coleine C."/>
            <person name="Stajich J.E."/>
            <person name="Selbmann L."/>
        </authorList>
    </citation>
    <scope>NUCLEOTIDE SEQUENCE</scope>
    <source>
        <strain evidence="1">CCFEE 5737</strain>
    </source>
</reference>